<comment type="caution">
    <text evidence="2">The sequence shown here is derived from an EMBL/GenBank/DDBJ whole genome shotgun (WGS) entry which is preliminary data.</text>
</comment>
<feature type="compositionally biased region" description="Polar residues" evidence="1">
    <location>
        <begin position="52"/>
        <end position="62"/>
    </location>
</feature>
<gene>
    <name evidence="2" type="ORF">CVLEPA_LOCUS16729</name>
</gene>
<keyword evidence="3" id="KW-1185">Reference proteome</keyword>
<protein>
    <submittedName>
        <fullName evidence="2">Uncharacterized protein</fullName>
    </submittedName>
</protein>
<feature type="region of interest" description="Disordered" evidence="1">
    <location>
        <begin position="52"/>
        <end position="85"/>
    </location>
</feature>
<evidence type="ECO:0000256" key="1">
    <source>
        <dbReference type="SAM" id="MobiDB-lite"/>
    </source>
</evidence>
<reference evidence="2 3" key="1">
    <citation type="submission" date="2024-02" db="EMBL/GenBank/DDBJ databases">
        <authorList>
            <person name="Daric V."/>
            <person name="Darras S."/>
        </authorList>
    </citation>
    <scope>NUCLEOTIDE SEQUENCE [LARGE SCALE GENOMIC DNA]</scope>
</reference>
<sequence length="85" mass="9694">MRDAAHFSQLRERKSDYFNEKLGRLHIVVNKQAAELQELQRQDEKIKMLETTTNNTRNSPRINNPDHHGCKHTTAVPNSPASTAG</sequence>
<accession>A0ABP0G696</accession>
<organism evidence="2 3">
    <name type="scientific">Clavelina lepadiformis</name>
    <name type="common">Light-bulb sea squirt</name>
    <name type="synonym">Ascidia lepadiformis</name>
    <dbReference type="NCBI Taxonomy" id="159417"/>
    <lineage>
        <taxon>Eukaryota</taxon>
        <taxon>Metazoa</taxon>
        <taxon>Chordata</taxon>
        <taxon>Tunicata</taxon>
        <taxon>Ascidiacea</taxon>
        <taxon>Aplousobranchia</taxon>
        <taxon>Clavelinidae</taxon>
        <taxon>Clavelina</taxon>
    </lineage>
</organism>
<evidence type="ECO:0000313" key="2">
    <source>
        <dbReference type="EMBL" id="CAK8685620.1"/>
    </source>
</evidence>
<proteinExistence type="predicted"/>
<evidence type="ECO:0000313" key="3">
    <source>
        <dbReference type="Proteomes" id="UP001642483"/>
    </source>
</evidence>
<dbReference type="Proteomes" id="UP001642483">
    <property type="component" value="Unassembled WGS sequence"/>
</dbReference>
<name>A0ABP0G696_CLALP</name>
<dbReference type="EMBL" id="CAWYQH010000100">
    <property type="protein sequence ID" value="CAK8685620.1"/>
    <property type="molecule type" value="Genomic_DNA"/>
</dbReference>
<feature type="compositionally biased region" description="Polar residues" evidence="1">
    <location>
        <begin position="75"/>
        <end position="85"/>
    </location>
</feature>